<protein>
    <submittedName>
        <fullName evidence="3">Small nuclear ribonucleoprotein 25</fullName>
    </submittedName>
</protein>
<dbReference type="InterPro" id="IPR039690">
    <property type="entry name" value="SNRNP25"/>
</dbReference>
<accession>A0A8C4Q5B8</accession>
<dbReference type="GO" id="GO:0000398">
    <property type="term" value="P:mRNA splicing, via spliceosome"/>
    <property type="evidence" value="ECO:0007669"/>
    <property type="project" value="InterPro"/>
</dbReference>
<evidence type="ECO:0000313" key="3">
    <source>
        <dbReference type="Ensembl" id="ENSEBUP00000010273.1"/>
    </source>
</evidence>
<dbReference type="SUPFAM" id="SSF54236">
    <property type="entry name" value="Ubiquitin-like"/>
    <property type="match status" value="1"/>
</dbReference>
<dbReference type="GO" id="GO:0005689">
    <property type="term" value="C:U12-type spliceosomal complex"/>
    <property type="evidence" value="ECO:0007669"/>
    <property type="project" value="TreeGrafter"/>
</dbReference>
<dbReference type="AlphaFoldDB" id="A0A8C4Q5B8"/>
<dbReference type="InterPro" id="IPR029071">
    <property type="entry name" value="Ubiquitin-like_domsf"/>
</dbReference>
<dbReference type="PROSITE" id="PS50053">
    <property type="entry name" value="UBIQUITIN_2"/>
    <property type="match status" value="1"/>
</dbReference>
<name>A0A8C4Q5B8_EPTBU</name>
<evidence type="ECO:0000259" key="2">
    <source>
        <dbReference type="PROSITE" id="PS50053"/>
    </source>
</evidence>
<feature type="domain" description="Ubiquitin-like" evidence="2">
    <location>
        <begin position="225"/>
        <end position="316"/>
    </location>
</feature>
<dbReference type="GeneTree" id="ENSGT00390000002628"/>
<evidence type="ECO:0000313" key="4">
    <source>
        <dbReference type="Proteomes" id="UP000694388"/>
    </source>
</evidence>
<reference evidence="3" key="1">
    <citation type="submission" date="2025-08" db="UniProtKB">
        <authorList>
            <consortium name="Ensembl"/>
        </authorList>
    </citation>
    <scope>IDENTIFICATION</scope>
</reference>
<feature type="compositionally biased region" description="Basic and acidic residues" evidence="1">
    <location>
        <begin position="138"/>
        <end position="148"/>
    </location>
</feature>
<reference evidence="3" key="2">
    <citation type="submission" date="2025-09" db="UniProtKB">
        <authorList>
            <consortium name="Ensembl"/>
        </authorList>
    </citation>
    <scope>IDENTIFICATION</scope>
</reference>
<evidence type="ECO:0000256" key="1">
    <source>
        <dbReference type="SAM" id="MobiDB-lite"/>
    </source>
</evidence>
<dbReference type="InterPro" id="IPR040610">
    <property type="entry name" value="SNRNP25_ubiquitin"/>
</dbReference>
<sequence>MRRVGSGQATTSCFTAVWESPGQGRVLSLLLNRIHGTRCQVESRSKRQTARLPQLDQVSWTHLSRDVVHVRARTAREAIAAVPFLHREHVTTRRAEEQHFDKKKDLFILIFSKMMSPSVGDQEPIDNMNNEPVGGRNAEQKKEERSFGDYDQEDDDNDNEGKSEVEDYESEEKDEVEDLSHAEFMDIFREGVARLVQHPLLCDLPVEVTLEEINSQIALECGQAMTVRVRRLDGEVLPIVVVQDATVLDLKKAIRRHVQLKLEREGGQRHISWLYVWRTFHLVYEGQKLLDDGTALKEYGIGNRDEVTFLKKLRQR</sequence>
<proteinExistence type="predicted"/>
<dbReference type="Ensembl" id="ENSEBUT00000010817.1">
    <property type="protein sequence ID" value="ENSEBUP00000010273.1"/>
    <property type="gene ID" value="ENSEBUG00000006602.1"/>
</dbReference>
<keyword evidence="4" id="KW-1185">Reference proteome</keyword>
<feature type="region of interest" description="Disordered" evidence="1">
    <location>
        <begin position="119"/>
        <end position="176"/>
    </location>
</feature>
<dbReference type="PANTHER" id="PTHR14942">
    <property type="entry name" value="U11/U12 SMALL NUCLEAR RIBONUCLEOPROTEIN 25 KDA PROTEIN"/>
    <property type="match status" value="1"/>
</dbReference>
<dbReference type="Gene3D" id="3.10.20.90">
    <property type="entry name" value="Phosphatidylinositol 3-kinase Catalytic Subunit, Chain A, domain 1"/>
    <property type="match status" value="1"/>
</dbReference>
<feature type="compositionally biased region" description="Acidic residues" evidence="1">
    <location>
        <begin position="166"/>
        <end position="176"/>
    </location>
</feature>
<dbReference type="Pfam" id="PF18036">
    <property type="entry name" value="Ubiquitin_4"/>
    <property type="match status" value="1"/>
</dbReference>
<dbReference type="CDD" id="cd17058">
    <property type="entry name" value="Ubl_SNRNP25"/>
    <property type="match status" value="1"/>
</dbReference>
<dbReference type="InterPro" id="IPR000626">
    <property type="entry name" value="Ubiquitin-like_dom"/>
</dbReference>
<dbReference type="PANTHER" id="PTHR14942:SF0">
    <property type="entry name" value="U11_U12 SMALL NUCLEAR RIBONUCLEOPROTEIN 25 KDA PROTEIN"/>
    <property type="match status" value="1"/>
</dbReference>
<organism evidence="3 4">
    <name type="scientific">Eptatretus burgeri</name>
    <name type="common">Inshore hagfish</name>
    <dbReference type="NCBI Taxonomy" id="7764"/>
    <lineage>
        <taxon>Eukaryota</taxon>
        <taxon>Metazoa</taxon>
        <taxon>Chordata</taxon>
        <taxon>Craniata</taxon>
        <taxon>Vertebrata</taxon>
        <taxon>Cyclostomata</taxon>
        <taxon>Myxini</taxon>
        <taxon>Myxiniformes</taxon>
        <taxon>Myxinidae</taxon>
        <taxon>Eptatretinae</taxon>
        <taxon>Eptatretus</taxon>
    </lineage>
</organism>
<dbReference type="Proteomes" id="UP000694388">
    <property type="component" value="Unplaced"/>
</dbReference>